<comment type="subcellular location">
    <subcellularLocation>
        <location evidence="1">Virion</location>
    </subcellularLocation>
</comment>
<dbReference type="GO" id="GO:0098015">
    <property type="term" value="C:virus tail"/>
    <property type="evidence" value="ECO:0007669"/>
    <property type="project" value="UniProtKB-KW"/>
</dbReference>
<dbReference type="EMBL" id="BK015196">
    <property type="protein sequence ID" value="DAD95563.1"/>
    <property type="molecule type" value="Genomic_DNA"/>
</dbReference>
<name>A0A8S5NNB2_9CAUD</name>
<sequence>MLDVPEIIKQRCREDNNRTETVRHLELSFFDGGIDSLYPSNDLYPAYDLYPADAGAAWLTIGMDQICAETLNLTESLSTGNNIIWGSCEAAKFVLTVADVEDEMTGREFTATLSIGDYKMAYGIYIVDSVTRLQADRRKRKITAYDRMIKFDADVSDWYHAMYPTDDATHTVKELRDSLCEEIGVPQEQTALINDGLVVGKTISPESLCGRDVLKAICEINGVFGHFDRTGTLVYISLQDTGLYPSDTLYPGDDLYPQSGWAAAEELEYYRSITYEDYLIDGIDRVQVRQEEGDIGAVVGSGGNAYVVEGNFLTYGLGSADLTKLAWSIYDTIAGKTYRPAKIVSYAMPWIEVGDGVRAITTDTEIATFVLTRTMSGIQAMMDTVEAKGTKTQGQEFGIQNEIIQLKGKTTVIVRSVDEVSATVTDLEKQTAAQIKVVSDKITAEVKRATDQEVELAGSISVLAGQIEAKVSRGDLIASINLEVNKAGSCITMEAGHFVFKGSNFFVNADGSGGAANGNLTWDASGGLIAKNIKLIMADISGTTNSSSIGVSMMSAQNANIDRLTVNGTSDMRDIVSGDIYADDIQCTQIYSSRAGEWWSDRRMKSDINPISPEVALTVTMALRPMTFYMAGANEKDMGFVAQDVADIESDLPLYTMLNGFYALPYTSYVALLAGAIQAQQEQINKMREVLNA</sequence>
<dbReference type="Pfam" id="PF13884">
    <property type="entry name" value="Peptidase_S74"/>
    <property type="match status" value="1"/>
</dbReference>
<evidence type="ECO:0000313" key="4">
    <source>
        <dbReference type="EMBL" id="DAD95563.1"/>
    </source>
</evidence>
<reference evidence="4" key="1">
    <citation type="journal article" date="2021" name="Proc. Natl. Acad. Sci. U.S.A.">
        <title>A Catalog of Tens of Thousands of Viruses from Human Metagenomes Reveals Hidden Associations with Chronic Diseases.</title>
        <authorList>
            <person name="Tisza M.J."/>
            <person name="Buck C.B."/>
        </authorList>
    </citation>
    <scope>NUCLEOTIDE SEQUENCE</scope>
    <source>
        <strain evidence="4">CtOPZ7</strain>
    </source>
</reference>
<evidence type="ECO:0000259" key="3">
    <source>
        <dbReference type="PROSITE" id="PS51688"/>
    </source>
</evidence>
<organism evidence="4">
    <name type="scientific">Siphoviridae sp. ctOPZ7</name>
    <dbReference type="NCBI Taxonomy" id="2826310"/>
    <lineage>
        <taxon>Viruses</taxon>
        <taxon>Duplodnaviria</taxon>
        <taxon>Heunggongvirae</taxon>
        <taxon>Uroviricota</taxon>
        <taxon>Caudoviricetes</taxon>
    </lineage>
</organism>
<proteinExistence type="predicted"/>
<dbReference type="PROSITE" id="PS51688">
    <property type="entry name" value="ICA"/>
    <property type="match status" value="1"/>
</dbReference>
<keyword evidence="2" id="KW-0946">Virion</keyword>
<evidence type="ECO:0000256" key="1">
    <source>
        <dbReference type="ARBA" id="ARBA00004328"/>
    </source>
</evidence>
<keyword evidence="2" id="KW-1227">Viral tail protein</keyword>
<accession>A0A8S5NNB2</accession>
<dbReference type="InterPro" id="IPR030392">
    <property type="entry name" value="S74_ICA"/>
</dbReference>
<evidence type="ECO:0000256" key="2">
    <source>
        <dbReference type="ARBA" id="ARBA00022732"/>
    </source>
</evidence>
<feature type="domain" description="Peptidase S74" evidence="3">
    <location>
        <begin position="600"/>
        <end position="691"/>
    </location>
</feature>
<protein>
    <submittedName>
        <fullName evidence="4">Endosialidase chaperone</fullName>
    </submittedName>
</protein>